<dbReference type="EMBL" id="MW366843">
    <property type="protein sequence ID" value="QQO90172.1"/>
    <property type="molecule type" value="Genomic_DNA"/>
</dbReference>
<accession>A0A7T8EPA8</accession>
<evidence type="ECO:0000256" key="1">
    <source>
        <dbReference type="SAM" id="Coils"/>
    </source>
</evidence>
<keyword evidence="3" id="KW-1185">Reference proteome</keyword>
<gene>
    <name evidence="2" type="ORF">pEaSNUABM5_00030</name>
</gene>
<reference evidence="2 3" key="1">
    <citation type="submission" date="2020-12" db="EMBL/GenBank/DDBJ databases">
        <title>Complete genome sequence of Erwinia phage pEa_SNUABM_5.</title>
        <authorList>
            <person name="Kim S.G."/>
            <person name="Lee S.B."/>
            <person name="Kwon J."/>
            <person name="Park S.C."/>
        </authorList>
    </citation>
    <scope>NUCLEOTIDE SEQUENCE [LARGE SCALE GENOMIC DNA]</scope>
</reference>
<keyword evidence="1" id="KW-0175">Coiled coil</keyword>
<protein>
    <submittedName>
        <fullName evidence="2">Uncharacterized protein</fullName>
    </submittedName>
</protein>
<evidence type="ECO:0000313" key="3">
    <source>
        <dbReference type="Proteomes" id="UP000596123"/>
    </source>
</evidence>
<proteinExistence type="predicted"/>
<organism evidence="2 3">
    <name type="scientific">Erwinia phage pEa_SNUABM_5</name>
    <dbReference type="NCBI Taxonomy" id="2797313"/>
    <lineage>
        <taxon>Viruses</taxon>
        <taxon>Duplodnaviria</taxon>
        <taxon>Heunggongvirae</taxon>
        <taxon>Uroviricota</taxon>
        <taxon>Caudoviricetes</taxon>
        <taxon>Rivsvirus</taxon>
        <taxon>Rivsvirus SNUABM5</taxon>
    </lineage>
</organism>
<name>A0A7T8EPA8_9CAUD</name>
<sequence length="95" mass="10795">MENEQLLKKLQMVVSCLVSQIEALGIMIDHKTGELNHGALGLTIGTHSVEYCVMQIDVLLEIRQRFQRELAELNQNYESHINLWADGLLNSMDVT</sequence>
<feature type="coiled-coil region" evidence="1">
    <location>
        <begin position="56"/>
        <end position="83"/>
    </location>
</feature>
<dbReference type="Proteomes" id="UP000596123">
    <property type="component" value="Segment"/>
</dbReference>
<evidence type="ECO:0000313" key="2">
    <source>
        <dbReference type="EMBL" id="QQO90172.1"/>
    </source>
</evidence>